<evidence type="ECO:0000313" key="6">
    <source>
        <dbReference type="EMBL" id="SFI64053.1"/>
    </source>
</evidence>
<sequence length="366" mass="42194">MQKRWVIGSALVAALTTLFSYGNASAENTENAREKLHEVRKEKKDLLEEITKNDSSLKKYTDQIEQAENQVIKIQKQVDQKVVEWRRAKDVEKVYREKYNKRIRRLYQLGEFGYMRTLLSAKSFGQFLARFESVRLIMKQDYSLLKNRMDAAAAVQKKKSELENMRKQQQKLMDDSRKAYEELIKRQEDKKSELKKLAAQEAEYKDMVMEINKELLASGRLNFPFKEFTRNPLDRMRVTSHFNLSGRLDPVLGYVRPHKGTDFGAPRGTPIYAPGDGVVVENRPASGYGWILSIYHGHKDGKPVISRYGHCYGWDVTVEVGEEVEAGQMISKVGNNGQSTGAHLHFEIRRDFGRDAPAVDPLNWLN</sequence>
<feature type="signal peptide" evidence="3">
    <location>
        <begin position="1"/>
        <end position="26"/>
    </location>
</feature>
<dbReference type="Pfam" id="PF24568">
    <property type="entry name" value="CC_PcsB"/>
    <property type="match status" value="1"/>
</dbReference>
<feature type="domain" description="Peptidoglycan hydrolase PcsB coiled-coil" evidence="5">
    <location>
        <begin position="97"/>
        <end position="158"/>
    </location>
</feature>
<organism evidence="6 7">
    <name type="scientific">Thermoflavimicrobium dichotomicum</name>
    <dbReference type="NCBI Taxonomy" id="46223"/>
    <lineage>
        <taxon>Bacteria</taxon>
        <taxon>Bacillati</taxon>
        <taxon>Bacillota</taxon>
        <taxon>Bacilli</taxon>
        <taxon>Bacillales</taxon>
        <taxon>Thermoactinomycetaceae</taxon>
        <taxon>Thermoflavimicrobium</taxon>
    </lineage>
</organism>
<feature type="chain" id="PRO_5011767644" evidence="3">
    <location>
        <begin position="27"/>
        <end position="366"/>
    </location>
</feature>
<evidence type="ECO:0000256" key="2">
    <source>
        <dbReference type="SAM" id="Coils"/>
    </source>
</evidence>
<name>A0A1I3JV15_9BACL</name>
<dbReference type="Pfam" id="PF01551">
    <property type="entry name" value="Peptidase_M23"/>
    <property type="match status" value="1"/>
</dbReference>
<evidence type="ECO:0000256" key="1">
    <source>
        <dbReference type="ARBA" id="ARBA00022729"/>
    </source>
</evidence>
<evidence type="ECO:0000313" key="7">
    <source>
        <dbReference type="Proteomes" id="UP000199545"/>
    </source>
</evidence>
<protein>
    <submittedName>
        <fullName evidence="6">Murein DD-endopeptidase MepM and murein hydrolase activator NlpD, contain LysM domain</fullName>
    </submittedName>
</protein>
<evidence type="ECO:0000259" key="5">
    <source>
        <dbReference type="Pfam" id="PF24568"/>
    </source>
</evidence>
<dbReference type="PANTHER" id="PTHR21666:SF289">
    <property type="entry name" value="L-ALA--D-GLU ENDOPEPTIDASE"/>
    <property type="match status" value="1"/>
</dbReference>
<dbReference type="CDD" id="cd12797">
    <property type="entry name" value="M23_peptidase"/>
    <property type="match status" value="1"/>
</dbReference>
<gene>
    <name evidence="6" type="ORF">SAMN05421852_101218</name>
</gene>
<dbReference type="Gene3D" id="2.70.70.10">
    <property type="entry name" value="Glucose Permease (Domain IIA)"/>
    <property type="match status" value="1"/>
</dbReference>
<feature type="domain" description="M23ase beta-sheet core" evidence="4">
    <location>
        <begin position="257"/>
        <end position="351"/>
    </location>
</feature>
<keyword evidence="6" id="KW-0378">Hydrolase</keyword>
<keyword evidence="7" id="KW-1185">Reference proteome</keyword>
<dbReference type="Gene3D" id="6.10.250.3150">
    <property type="match status" value="1"/>
</dbReference>
<reference evidence="6 7" key="1">
    <citation type="submission" date="2016-10" db="EMBL/GenBank/DDBJ databases">
        <authorList>
            <person name="de Groot N.N."/>
        </authorList>
    </citation>
    <scope>NUCLEOTIDE SEQUENCE [LARGE SCALE GENOMIC DNA]</scope>
    <source>
        <strain evidence="6 7">DSM 44778</strain>
    </source>
</reference>
<dbReference type="SUPFAM" id="SSF51261">
    <property type="entry name" value="Duplicated hybrid motif"/>
    <property type="match status" value="1"/>
</dbReference>
<proteinExistence type="predicted"/>
<keyword evidence="1 3" id="KW-0732">Signal</keyword>
<dbReference type="EMBL" id="FORR01000001">
    <property type="protein sequence ID" value="SFI64053.1"/>
    <property type="molecule type" value="Genomic_DNA"/>
</dbReference>
<dbReference type="GO" id="GO:0004222">
    <property type="term" value="F:metalloendopeptidase activity"/>
    <property type="evidence" value="ECO:0007669"/>
    <property type="project" value="TreeGrafter"/>
</dbReference>
<dbReference type="Proteomes" id="UP000199545">
    <property type="component" value="Unassembled WGS sequence"/>
</dbReference>
<dbReference type="RefSeq" id="WP_093227213.1">
    <property type="nucleotide sequence ID" value="NZ_FORR01000001.1"/>
</dbReference>
<evidence type="ECO:0000259" key="4">
    <source>
        <dbReference type="Pfam" id="PF01551"/>
    </source>
</evidence>
<dbReference type="InterPro" id="IPR011055">
    <property type="entry name" value="Dup_hybrid_motif"/>
</dbReference>
<evidence type="ECO:0000256" key="3">
    <source>
        <dbReference type="SAM" id="SignalP"/>
    </source>
</evidence>
<dbReference type="InterPro" id="IPR050570">
    <property type="entry name" value="Cell_wall_metabolism_enzyme"/>
</dbReference>
<keyword evidence="2" id="KW-0175">Coiled coil</keyword>
<feature type="coiled-coil region" evidence="2">
    <location>
        <begin position="26"/>
        <end position="84"/>
    </location>
</feature>
<accession>A0A1I3JV15</accession>
<dbReference type="PANTHER" id="PTHR21666">
    <property type="entry name" value="PEPTIDASE-RELATED"/>
    <property type="match status" value="1"/>
</dbReference>
<dbReference type="InterPro" id="IPR057309">
    <property type="entry name" value="PcsB_CC"/>
</dbReference>
<dbReference type="InterPro" id="IPR016047">
    <property type="entry name" value="M23ase_b-sheet_dom"/>
</dbReference>
<dbReference type="OrthoDB" id="9805070at2"/>
<dbReference type="STRING" id="46223.SAMN05421852_101218"/>
<feature type="coiled-coil region" evidence="2">
    <location>
        <begin position="148"/>
        <end position="214"/>
    </location>
</feature>
<dbReference type="AlphaFoldDB" id="A0A1I3JV15"/>